<reference evidence="1 2" key="1">
    <citation type="submission" date="2023-03" db="EMBL/GenBank/DDBJ databases">
        <title>WGS of Gossypium arboreum.</title>
        <authorList>
            <person name="Yu D."/>
        </authorList>
    </citation>
    <scope>NUCLEOTIDE SEQUENCE [LARGE SCALE GENOMIC DNA]</scope>
    <source>
        <tissue evidence="1">Leaf</tissue>
    </source>
</reference>
<dbReference type="EMBL" id="JARKNE010000004">
    <property type="protein sequence ID" value="KAK5835542.1"/>
    <property type="molecule type" value="Genomic_DNA"/>
</dbReference>
<name>A0ABR0Q8G5_GOSAR</name>
<evidence type="ECO:0000313" key="2">
    <source>
        <dbReference type="Proteomes" id="UP001358586"/>
    </source>
</evidence>
<evidence type="ECO:0000313" key="1">
    <source>
        <dbReference type="EMBL" id="KAK5835542.1"/>
    </source>
</evidence>
<proteinExistence type="predicted"/>
<gene>
    <name evidence="1" type="ORF">PVK06_011233</name>
</gene>
<accession>A0ABR0Q8G5</accession>
<comment type="caution">
    <text evidence="1">The sequence shown here is derived from an EMBL/GenBank/DDBJ whole genome shotgun (WGS) entry which is preliminary data.</text>
</comment>
<protein>
    <submittedName>
        <fullName evidence="1">Uncharacterized protein</fullName>
    </submittedName>
</protein>
<keyword evidence="2" id="KW-1185">Reference proteome</keyword>
<sequence length="144" mass="15968">MHRFIEGANNQRHTQIVSYEENEEFVENLVRCRGDRVVFEGGGMGGAGVEGVEKASQVLVQTSNKSNSSKRHPQHFFSTDYKHTNTTLPLDTRVPTLCCLSLFRWANSSGDTPNTMTGNLGNVPSNKEMDIDQALLNSLNITSH</sequence>
<organism evidence="1 2">
    <name type="scientific">Gossypium arboreum</name>
    <name type="common">Tree cotton</name>
    <name type="synonym">Gossypium nanking</name>
    <dbReference type="NCBI Taxonomy" id="29729"/>
    <lineage>
        <taxon>Eukaryota</taxon>
        <taxon>Viridiplantae</taxon>
        <taxon>Streptophyta</taxon>
        <taxon>Embryophyta</taxon>
        <taxon>Tracheophyta</taxon>
        <taxon>Spermatophyta</taxon>
        <taxon>Magnoliopsida</taxon>
        <taxon>eudicotyledons</taxon>
        <taxon>Gunneridae</taxon>
        <taxon>Pentapetalae</taxon>
        <taxon>rosids</taxon>
        <taxon>malvids</taxon>
        <taxon>Malvales</taxon>
        <taxon>Malvaceae</taxon>
        <taxon>Malvoideae</taxon>
        <taxon>Gossypium</taxon>
    </lineage>
</organism>
<dbReference type="Proteomes" id="UP001358586">
    <property type="component" value="Chromosome 4"/>
</dbReference>